<feature type="domain" description="Enoyl reductase (ER)" evidence="1">
    <location>
        <begin position="1"/>
        <end position="291"/>
    </location>
</feature>
<organism evidence="2 3">
    <name type="scientific">Colletotrichum scovillei</name>
    <dbReference type="NCBI Taxonomy" id="1209932"/>
    <lineage>
        <taxon>Eukaryota</taxon>
        <taxon>Fungi</taxon>
        <taxon>Dikarya</taxon>
        <taxon>Ascomycota</taxon>
        <taxon>Pezizomycotina</taxon>
        <taxon>Sordariomycetes</taxon>
        <taxon>Hypocreomycetidae</taxon>
        <taxon>Glomerellales</taxon>
        <taxon>Glomerellaceae</taxon>
        <taxon>Colletotrichum</taxon>
        <taxon>Colletotrichum acutatum species complex</taxon>
    </lineage>
</organism>
<dbReference type="InterPro" id="IPR011032">
    <property type="entry name" value="GroES-like_sf"/>
</dbReference>
<evidence type="ECO:0000313" key="2">
    <source>
        <dbReference type="EMBL" id="KAG7058557.1"/>
    </source>
</evidence>
<accession>A0A9P7UJ72</accession>
<dbReference type="CDD" id="cd05289">
    <property type="entry name" value="MDR_like_2"/>
    <property type="match status" value="1"/>
</dbReference>
<evidence type="ECO:0000313" key="3">
    <source>
        <dbReference type="Proteomes" id="UP000699042"/>
    </source>
</evidence>
<protein>
    <submittedName>
        <fullName evidence="2">Zinc-binding dehydrogenase</fullName>
    </submittedName>
</protein>
<keyword evidence="3" id="KW-1185">Reference proteome</keyword>
<dbReference type="PANTHER" id="PTHR43482">
    <property type="entry name" value="PROTEIN AST1-RELATED"/>
    <property type="match status" value="1"/>
</dbReference>
<reference evidence="2" key="1">
    <citation type="submission" date="2021-05" db="EMBL/GenBank/DDBJ databases">
        <title>Comparative genomics of three Colletotrichum scovillei strains and genetic complementation revealed genes involved fungal growth and virulence on chili pepper.</title>
        <authorList>
            <person name="Hsieh D.-K."/>
            <person name="Chuang S.-C."/>
            <person name="Chen C.-Y."/>
            <person name="Chao Y.-T."/>
            <person name="Lu M.-Y.J."/>
            <person name="Lee M.-H."/>
            <person name="Shih M.-C."/>
        </authorList>
    </citation>
    <scope>NUCLEOTIDE SEQUENCE</scope>
    <source>
        <strain evidence="2">Coll-153</strain>
    </source>
</reference>
<dbReference type="SUPFAM" id="SSF51735">
    <property type="entry name" value="NAD(P)-binding Rossmann-fold domains"/>
    <property type="match status" value="1"/>
</dbReference>
<dbReference type="Proteomes" id="UP000699042">
    <property type="component" value="Unassembled WGS sequence"/>
</dbReference>
<dbReference type="PANTHER" id="PTHR43482:SF4">
    <property type="entry name" value="ALCOHOL DEHYDROGENASE, PUTATIVE (AFU_ORTHOLOGUE AFUA_7G06260)-RELATED"/>
    <property type="match status" value="1"/>
</dbReference>
<dbReference type="Pfam" id="PF08240">
    <property type="entry name" value="ADH_N"/>
    <property type="match status" value="1"/>
</dbReference>
<dbReference type="InterPro" id="IPR013154">
    <property type="entry name" value="ADH-like_N"/>
</dbReference>
<proteinExistence type="predicted"/>
<dbReference type="GO" id="GO:0016491">
    <property type="term" value="F:oxidoreductase activity"/>
    <property type="evidence" value="ECO:0007669"/>
    <property type="project" value="InterPro"/>
</dbReference>
<dbReference type="SMART" id="SM00829">
    <property type="entry name" value="PKS_ER"/>
    <property type="match status" value="1"/>
</dbReference>
<name>A0A9P7UJ72_9PEZI</name>
<dbReference type="Gene3D" id="3.40.50.720">
    <property type="entry name" value="NAD(P)-binding Rossmann-like Domain"/>
    <property type="match status" value="1"/>
</dbReference>
<dbReference type="EMBL" id="JAESDN010000001">
    <property type="protein sequence ID" value="KAG7058557.1"/>
    <property type="molecule type" value="Genomic_DNA"/>
</dbReference>
<dbReference type="Gene3D" id="3.90.180.10">
    <property type="entry name" value="Medium-chain alcohol dehydrogenases, catalytic domain"/>
    <property type="match status" value="1"/>
</dbReference>
<dbReference type="InterPro" id="IPR020843">
    <property type="entry name" value="ER"/>
</dbReference>
<sequence>MPKPSPEGAEILVRAHAAGVTGDELTWPELYETASRIPGHELSGNIAELGPDYTGNLSIGQDVYAFTSADRGQCQAEYVACLPDEVAPKPTCISHLEAAALPIPVLTAWEAIIDQGEITPGMTVLVTGASGAVGVNAVQLVTQLTGAHVIALASLRNHENLKQLGAEVLNYNDPGWASTIGGVDVVIDAVGGSILSDAWKVVAEHGMIITVADPPPPWALGDAVPEDSFRMPGVRYKYFIVSHNAERLCRASEMVEAGALKALAVKSFPFTEAEQAWKCARQRGRGHKVVVEF</sequence>
<dbReference type="Pfam" id="PF13602">
    <property type="entry name" value="ADH_zinc_N_2"/>
    <property type="match status" value="1"/>
</dbReference>
<comment type="caution">
    <text evidence="2">The sequence shown here is derived from an EMBL/GenBank/DDBJ whole genome shotgun (WGS) entry which is preliminary data.</text>
</comment>
<gene>
    <name evidence="2" type="ORF">JMJ77_005930</name>
</gene>
<dbReference type="AlphaFoldDB" id="A0A9P7UJ72"/>
<evidence type="ECO:0000259" key="1">
    <source>
        <dbReference type="SMART" id="SM00829"/>
    </source>
</evidence>
<dbReference type="InterPro" id="IPR036291">
    <property type="entry name" value="NAD(P)-bd_dom_sf"/>
</dbReference>
<dbReference type="InterPro" id="IPR052585">
    <property type="entry name" value="Lipid_raft_assoc_Zn_ADH"/>
</dbReference>
<dbReference type="SUPFAM" id="SSF50129">
    <property type="entry name" value="GroES-like"/>
    <property type="match status" value="1"/>
</dbReference>